<protein>
    <submittedName>
        <fullName evidence="2">Uncharacterized protein</fullName>
    </submittedName>
</protein>
<evidence type="ECO:0000313" key="2">
    <source>
        <dbReference type="EMBL" id="KKL05996.1"/>
    </source>
</evidence>
<organism evidence="2">
    <name type="scientific">marine sediment metagenome</name>
    <dbReference type="NCBI Taxonomy" id="412755"/>
    <lineage>
        <taxon>unclassified sequences</taxon>
        <taxon>metagenomes</taxon>
        <taxon>ecological metagenomes</taxon>
    </lineage>
</organism>
<feature type="region of interest" description="Disordered" evidence="1">
    <location>
        <begin position="54"/>
        <end position="100"/>
    </location>
</feature>
<sequence>MGIFKKFKKAVKTGIKGAGKVAKKHPAFRLGSAVSKVVRKKSRTRNLSKFFGSKVAKVRRAPKKRTRKLPRPPIKGRKALKGRATGTVSPLRRRRRTRSK</sequence>
<accession>A0A0F9CJV1</accession>
<comment type="caution">
    <text evidence="2">The sequence shown here is derived from an EMBL/GenBank/DDBJ whole genome shotgun (WGS) entry which is preliminary data.</text>
</comment>
<reference evidence="2" key="1">
    <citation type="journal article" date="2015" name="Nature">
        <title>Complex archaea that bridge the gap between prokaryotes and eukaryotes.</title>
        <authorList>
            <person name="Spang A."/>
            <person name="Saw J.H."/>
            <person name="Jorgensen S.L."/>
            <person name="Zaremba-Niedzwiedzka K."/>
            <person name="Martijn J."/>
            <person name="Lind A.E."/>
            <person name="van Eijk R."/>
            <person name="Schleper C."/>
            <person name="Guy L."/>
            <person name="Ettema T.J."/>
        </authorList>
    </citation>
    <scope>NUCLEOTIDE SEQUENCE</scope>
</reference>
<dbReference type="EMBL" id="LAZR01043896">
    <property type="protein sequence ID" value="KKL05996.1"/>
    <property type="molecule type" value="Genomic_DNA"/>
</dbReference>
<dbReference type="AlphaFoldDB" id="A0A0F9CJV1"/>
<proteinExistence type="predicted"/>
<evidence type="ECO:0000256" key="1">
    <source>
        <dbReference type="SAM" id="MobiDB-lite"/>
    </source>
</evidence>
<name>A0A0F9CJV1_9ZZZZ</name>
<feature type="compositionally biased region" description="Basic residues" evidence="1">
    <location>
        <begin position="56"/>
        <end position="81"/>
    </location>
</feature>
<feature type="compositionally biased region" description="Basic residues" evidence="1">
    <location>
        <begin position="91"/>
        <end position="100"/>
    </location>
</feature>
<gene>
    <name evidence="2" type="ORF">LCGC14_2600430</name>
</gene>